<dbReference type="InterPro" id="IPR029063">
    <property type="entry name" value="SAM-dependent_MTases_sf"/>
</dbReference>
<dbReference type="Pfam" id="PF08241">
    <property type="entry name" value="Methyltransf_11"/>
    <property type="match status" value="1"/>
</dbReference>
<organism evidence="2 3">
    <name type="scientific">Pseudoramibacter alactolyticus ATCC 23263</name>
    <dbReference type="NCBI Taxonomy" id="887929"/>
    <lineage>
        <taxon>Bacteria</taxon>
        <taxon>Bacillati</taxon>
        <taxon>Bacillota</taxon>
        <taxon>Clostridia</taxon>
        <taxon>Eubacteriales</taxon>
        <taxon>Eubacteriaceae</taxon>
        <taxon>Pseudoramibacter</taxon>
    </lineage>
</organism>
<gene>
    <name evidence="2" type="ORF">HMP0721_1574</name>
</gene>
<protein>
    <submittedName>
        <fullName evidence="2">Methyltransferase domain protein</fullName>
    </submittedName>
</protein>
<dbReference type="AlphaFoldDB" id="E6MI41"/>
<dbReference type="GO" id="GO:0008757">
    <property type="term" value="F:S-adenosylmethionine-dependent methyltransferase activity"/>
    <property type="evidence" value="ECO:0007669"/>
    <property type="project" value="InterPro"/>
</dbReference>
<dbReference type="eggNOG" id="COG2226">
    <property type="taxonomic scope" value="Bacteria"/>
</dbReference>
<name>E6MI41_9FIRM</name>
<keyword evidence="2" id="KW-0808">Transferase</keyword>
<dbReference type="InterPro" id="IPR013216">
    <property type="entry name" value="Methyltransf_11"/>
</dbReference>
<accession>E6MI41</accession>
<proteinExistence type="predicted"/>
<dbReference type="Proteomes" id="UP000004754">
    <property type="component" value="Unassembled WGS sequence"/>
</dbReference>
<evidence type="ECO:0000259" key="1">
    <source>
        <dbReference type="Pfam" id="PF08241"/>
    </source>
</evidence>
<dbReference type="PANTHER" id="PTHR43591:SF24">
    <property type="entry name" value="2-METHOXY-6-POLYPRENYL-1,4-BENZOQUINOL METHYLASE, MITOCHONDRIAL"/>
    <property type="match status" value="1"/>
</dbReference>
<dbReference type="STRING" id="887929.HMP0721_1574"/>
<dbReference type="OrthoDB" id="9808140at2"/>
<dbReference type="GO" id="GO:0032259">
    <property type="term" value="P:methylation"/>
    <property type="evidence" value="ECO:0007669"/>
    <property type="project" value="UniProtKB-KW"/>
</dbReference>
<reference evidence="2 3" key="1">
    <citation type="submission" date="2010-12" db="EMBL/GenBank/DDBJ databases">
        <authorList>
            <person name="Muzny D."/>
            <person name="Qin X."/>
            <person name="Deng J."/>
            <person name="Jiang H."/>
            <person name="Liu Y."/>
            <person name="Qu J."/>
            <person name="Song X.-Z."/>
            <person name="Zhang L."/>
            <person name="Thornton R."/>
            <person name="Coyle M."/>
            <person name="Francisco L."/>
            <person name="Jackson L."/>
            <person name="Javaid M."/>
            <person name="Korchina V."/>
            <person name="Kovar C."/>
            <person name="Mata R."/>
            <person name="Mathew T."/>
            <person name="Ngo R."/>
            <person name="Nguyen L."/>
            <person name="Nguyen N."/>
            <person name="Okwuonu G."/>
            <person name="Ongeri F."/>
            <person name="Pham C."/>
            <person name="Simmons D."/>
            <person name="Wilczek-Boney K."/>
            <person name="Hale W."/>
            <person name="Jakkamsetti A."/>
            <person name="Pham P."/>
            <person name="Ruth R."/>
            <person name="San Lucas F."/>
            <person name="Warren J."/>
            <person name="Zhang J."/>
            <person name="Zhao Z."/>
            <person name="Zhou C."/>
            <person name="Zhu D."/>
            <person name="Lee S."/>
            <person name="Bess C."/>
            <person name="Blankenburg K."/>
            <person name="Forbes L."/>
            <person name="Fu Q."/>
            <person name="Gubbala S."/>
            <person name="Hirani K."/>
            <person name="Jayaseelan J.C."/>
            <person name="Lara F."/>
            <person name="Munidasa M."/>
            <person name="Palculict T."/>
            <person name="Patil S."/>
            <person name="Pu L.-L."/>
            <person name="Saada N."/>
            <person name="Tang L."/>
            <person name="Weissenberger G."/>
            <person name="Zhu Y."/>
            <person name="Hemphill L."/>
            <person name="Shang Y."/>
            <person name="Youmans B."/>
            <person name="Ayvaz T."/>
            <person name="Ross M."/>
            <person name="Santibanez J."/>
            <person name="Aqrawi P."/>
            <person name="Gross S."/>
            <person name="Joshi V."/>
            <person name="Fowler G."/>
            <person name="Nazareth L."/>
            <person name="Reid J."/>
            <person name="Worley K."/>
            <person name="Petrosino J."/>
            <person name="Highlander S."/>
            <person name="Gibbs R."/>
        </authorList>
    </citation>
    <scope>NUCLEOTIDE SEQUENCE [LARGE SCALE GENOMIC DNA]</scope>
    <source>
        <strain evidence="2 3">ATCC 23263</strain>
    </source>
</reference>
<dbReference type="HOGENOM" id="CLU_037990_10_1_9"/>
<sequence length="215" mass="24415">MDARAYKTLSIKEFTKAAEIYDSENAGIYELCKDDYLPILEELEQKTFHDLLDVGCGTAPMIERLVEAYPDRHYTGIDLTPRMIAVAQKKALPNTQFVVGDSEDLPFETASFDAVICANSFHHYPNPQRFFDGVYRVLRGGGRLILRDYTAARPLLWLINHTEMPLANLLGHGDVRAYRLDQVADFCRKAGLEPVVLEKRKGFRLHLVAEKPSEL</sequence>
<evidence type="ECO:0000313" key="2">
    <source>
        <dbReference type="EMBL" id="EFV01193.1"/>
    </source>
</evidence>
<dbReference type="RefSeq" id="WP_006598996.1">
    <property type="nucleotide sequence ID" value="NZ_GL622359.1"/>
</dbReference>
<keyword evidence="2" id="KW-0489">Methyltransferase</keyword>
<dbReference type="PANTHER" id="PTHR43591">
    <property type="entry name" value="METHYLTRANSFERASE"/>
    <property type="match status" value="1"/>
</dbReference>
<dbReference type="Gene3D" id="3.40.50.150">
    <property type="entry name" value="Vaccinia Virus protein VP39"/>
    <property type="match status" value="1"/>
</dbReference>
<dbReference type="SUPFAM" id="SSF53335">
    <property type="entry name" value="S-adenosyl-L-methionine-dependent methyltransferases"/>
    <property type="match status" value="1"/>
</dbReference>
<evidence type="ECO:0000313" key="3">
    <source>
        <dbReference type="Proteomes" id="UP000004754"/>
    </source>
</evidence>
<dbReference type="CDD" id="cd02440">
    <property type="entry name" value="AdoMet_MTases"/>
    <property type="match status" value="1"/>
</dbReference>
<comment type="caution">
    <text evidence="2">The sequence shown here is derived from an EMBL/GenBank/DDBJ whole genome shotgun (WGS) entry which is preliminary data.</text>
</comment>
<keyword evidence="3" id="KW-1185">Reference proteome</keyword>
<feature type="domain" description="Methyltransferase type 11" evidence="1">
    <location>
        <begin position="52"/>
        <end position="146"/>
    </location>
</feature>
<dbReference type="EMBL" id="AEQN01000022">
    <property type="protein sequence ID" value="EFV01193.1"/>
    <property type="molecule type" value="Genomic_DNA"/>
</dbReference>